<dbReference type="EnsemblPlants" id="OBART12G15180.1">
    <property type="protein sequence ID" value="OBART12G15180.1"/>
    <property type="gene ID" value="OBART12G15180"/>
</dbReference>
<dbReference type="Proteomes" id="UP000026960">
    <property type="component" value="Chromosome 12"/>
</dbReference>
<keyword evidence="3" id="KW-1185">Reference proteome</keyword>
<reference evidence="2" key="2">
    <citation type="submission" date="2015-03" db="UniProtKB">
        <authorList>
            <consortium name="EnsemblPlants"/>
        </authorList>
    </citation>
    <scope>IDENTIFICATION</scope>
</reference>
<dbReference type="HOGENOM" id="CLU_1996095_0_0_1"/>
<reference evidence="2" key="1">
    <citation type="journal article" date="2009" name="Rice">
        <title>De Novo Next Generation Sequencing of Plant Genomes.</title>
        <authorList>
            <person name="Rounsley S."/>
            <person name="Marri P.R."/>
            <person name="Yu Y."/>
            <person name="He R."/>
            <person name="Sisneros N."/>
            <person name="Goicoechea J.L."/>
            <person name="Lee S.J."/>
            <person name="Angelova A."/>
            <person name="Kudrna D."/>
            <person name="Luo M."/>
            <person name="Affourtit J."/>
            <person name="Desany B."/>
            <person name="Knight J."/>
            <person name="Niazi F."/>
            <person name="Egholm M."/>
            <person name="Wing R.A."/>
        </authorList>
    </citation>
    <scope>NUCLEOTIDE SEQUENCE [LARGE SCALE GENOMIC DNA]</scope>
    <source>
        <strain evidence="2">cv. IRGC 105608</strain>
    </source>
</reference>
<evidence type="ECO:0000313" key="2">
    <source>
        <dbReference type="EnsemblPlants" id="OBART12G15180.1"/>
    </source>
</evidence>
<feature type="compositionally biased region" description="Basic and acidic residues" evidence="1">
    <location>
        <begin position="39"/>
        <end position="58"/>
    </location>
</feature>
<feature type="region of interest" description="Disordered" evidence="1">
    <location>
        <begin position="88"/>
        <end position="125"/>
    </location>
</feature>
<dbReference type="AlphaFoldDB" id="A0A0D3HVI1"/>
<proteinExistence type="predicted"/>
<sequence length="125" mass="14256">MWLSCRPPAPTAITARMRHRSTSWRMRWTRAEGIRGDDVRRRLDGSGDEEGRRLRPQQEEAAAGQHLRQRAIIVIPVIAAAADLEEADKRRAATDTGPRRRRVVSGRQRPVVGDGQRAASERRQW</sequence>
<name>A0A0D3HVI1_9ORYZ</name>
<protein>
    <submittedName>
        <fullName evidence="2">Uncharacterized protein</fullName>
    </submittedName>
</protein>
<dbReference type="Gramene" id="OBART12G15180.1">
    <property type="protein sequence ID" value="OBART12G15180.1"/>
    <property type="gene ID" value="OBART12G15180"/>
</dbReference>
<dbReference type="PaxDb" id="65489-OBART12G15180.1"/>
<organism evidence="2">
    <name type="scientific">Oryza barthii</name>
    <dbReference type="NCBI Taxonomy" id="65489"/>
    <lineage>
        <taxon>Eukaryota</taxon>
        <taxon>Viridiplantae</taxon>
        <taxon>Streptophyta</taxon>
        <taxon>Embryophyta</taxon>
        <taxon>Tracheophyta</taxon>
        <taxon>Spermatophyta</taxon>
        <taxon>Magnoliopsida</taxon>
        <taxon>Liliopsida</taxon>
        <taxon>Poales</taxon>
        <taxon>Poaceae</taxon>
        <taxon>BOP clade</taxon>
        <taxon>Oryzoideae</taxon>
        <taxon>Oryzeae</taxon>
        <taxon>Oryzinae</taxon>
        <taxon>Oryza</taxon>
    </lineage>
</organism>
<accession>A0A0D3HVI1</accession>
<evidence type="ECO:0000313" key="3">
    <source>
        <dbReference type="Proteomes" id="UP000026960"/>
    </source>
</evidence>
<feature type="region of interest" description="Disordered" evidence="1">
    <location>
        <begin position="39"/>
        <end position="63"/>
    </location>
</feature>
<evidence type="ECO:0000256" key="1">
    <source>
        <dbReference type="SAM" id="MobiDB-lite"/>
    </source>
</evidence>